<dbReference type="STRING" id="61819.ENSACIP00000028317"/>
<dbReference type="Ensembl" id="ENSACIT00000029066.1">
    <property type="protein sequence ID" value="ENSACIP00000028317.1"/>
    <property type="gene ID" value="ENSACIG00000021944.1"/>
</dbReference>
<dbReference type="InterPro" id="IPR038949">
    <property type="entry name" value="TEKTL1"/>
</dbReference>
<reference evidence="2" key="1">
    <citation type="submission" date="2025-08" db="UniProtKB">
        <authorList>
            <consortium name="Ensembl"/>
        </authorList>
    </citation>
    <scope>IDENTIFICATION</scope>
</reference>
<protein>
    <submittedName>
        <fullName evidence="2">Tektin like 1</fullName>
    </submittedName>
</protein>
<dbReference type="OMA" id="YTPECAT"/>
<evidence type="ECO:0000313" key="3">
    <source>
        <dbReference type="Proteomes" id="UP000261340"/>
    </source>
</evidence>
<organism evidence="2 3">
    <name type="scientific">Amphilophus citrinellus</name>
    <name type="common">Midas cichlid</name>
    <name type="synonym">Cichlasoma citrinellum</name>
    <dbReference type="NCBI Taxonomy" id="61819"/>
    <lineage>
        <taxon>Eukaryota</taxon>
        <taxon>Metazoa</taxon>
        <taxon>Chordata</taxon>
        <taxon>Craniata</taxon>
        <taxon>Vertebrata</taxon>
        <taxon>Euteleostomi</taxon>
        <taxon>Actinopterygii</taxon>
        <taxon>Neopterygii</taxon>
        <taxon>Teleostei</taxon>
        <taxon>Neoteleostei</taxon>
        <taxon>Acanthomorphata</taxon>
        <taxon>Ovalentaria</taxon>
        <taxon>Cichlomorphae</taxon>
        <taxon>Cichliformes</taxon>
        <taxon>Cichlidae</taxon>
        <taxon>New World cichlids</taxon>
        <taxon>Cichlasomatinae</taxon>
        <taxon>Heroini</taxon>
        <taxon>Amphilophus</taxon>
    </lineage>
</organism>
<proteinExistence type="predicted"/>
<dbReference type="Proteomes" id="UP000261340">
    <property type="component" value="Unplaced"/>
</dbReference>
<keyword evidence="3" id="KW-1185">Reference proteome</keyword>
<dbReference type="AlphaFoldDB" id="A0A3Q0T057"/>
<evidence type="ECO:0000313" key="2">
    <source>
        <dbReference type="Ensembl" id="ENSACIP00000028317.1"/>
    </source>
</evidence>
<feature type="region of interest" description="Disordered" evidence="1">
    <location>
        <begin position="65"/>
        <end position="124"/>
    </location>
</feature>
<sequence>MDTKFSPWILRSKDAGGDFVAAIFACGAMQVLSVPLASVTIGRPSWCDGTVRSIRRAERLVRQTRAGRSAACSRPRSGGSGAAAGATPAGDPAKDKIAAEECRPRSRDCLPAGSRRTSAAPFPPASMRERCAGASVAAAAQYMRGVREVEVQLRMQAGRVTEEGLKLARDRGHLERMLSSLRTSLTINQGSSKGRTRRLSTAETERDGADHLLLWERRELAELKQDLQGTLKSTLSQLQNNNTAQVSLTSTLLPYHYCRCAGAGFKGTVPLPVQFFLLMFPTFLLSECKKALESSSVTVSQSQLLRENTRQILTGAISRQKAAHRAVNDGLVKKIAETITLEVAADTLFVLSSAAKSGADVCPRVKHGPLRFTEPVCLTGDVLPREKLDRPLVKVYQRHPGTQLPEAAELIQGSAVLRQCLTTSEGELVRLQRVRLQLLDDLQGKRTAAEVDAAVLRMRRQQVDRRAMPTFLQQGAVCQS</sequence>
<dbReference type="PANTHER" id="PTHR35081:SF1">
    <property type="entry name" value="COILED-COIL DOMAIN-CONTAINING PROTEIN 105"/>
    <property type="match status" value="1"/>
</dbReference>
<dbReference type="GeneTree" id="ENSGT00940000169011"/>
<reference evidence="2" key="2">
    <citation type="submission" date="2025-09" db="UniProtKB">
        <authorList>
            <consortium name="Ensembl"/>
        </authorList>
    </citation>
    <scope>IDENTIFICATION</scope>
</reference>
<dbReference type="PANTHER" id="PTHR35081">
    <property type="entry name" value="COILED-COIL DOMAIN-CONTAINING PROTEIN 105"/>
    <property type="match status" value="1"/>
</dbReference>
<evidence type="ECO:0000256" key="1">
    <source>
        <dbReference type="SAM" id="MobiDB-lite"/>
    </source>
</evidence>
<name>A0A3Q0T057_AMPCI</name>
<accession>A0A3Q0T057</accession>
<feature type="compositionally biased region" description="Basic and acidic residues" evidence="1">
    <location>
        <begin position="92"/>
        <end position="108"/>
    </location>
</feature>
<feature type="compositionally biased region" description="Low complexity" evidence="1">
    <location>
        <begin position="66"/>
        <end position="91"/>
    </location>
</feature>